<dbReference type="AlphaFoldDB" id="A0A0B7MU12"/>
<name>A0A0B7MU12_9FUNG</name>
<dbReference type="PANTHER" id="PTHR37984:SF5">
    <property type="entry name" value="PROTEIN NYNRIN-LIKE"/>
    <property type="match status" value="1"/>
</dbReference>
<dbReference type="InterPro" id="IPR041373">
    <property type="entry name" value="RT_RNaseH"/>
</dbReference>
<dbReference type="GO" id="GO:0003964">
    <property type="term" value="F:RNA-directed DNA polymerase activity"/>
    <property type="evidence" value="ECO:0007669"/>
    <property type="project" value="UniProtKB-KW"/>
</dbReference>
<dbReference type="CDD" id="cd09274">
    <property type="entry name" value="RNase_HI_RT_Ty3"/>
    <property type="match status" value="1"/>
</dbReference>
<feature type="domain" description="Integrase catalytic" evidence="7">
    <location>
        <begin position="312"/>
        <end position="471"/>
    </location>
</feature>
<dbReference type="InterPro" id="IPR001584">
    <property type="entry name" value="Integrase_cat-core"/>
</dbReference>
<dbReference type="OrthoDB" id="2277642at2759"/>
<dbReference type="InterPro" id="IPR041588">
    <property type="entry name" value="Integrase_H2C2"/>
</dbReference>
<dbReference type="GO" id="GO:0003676">
    <property type="term" value="F:nucleic acid binding"/>
    <property type="evidence" value="ECO:0007669"/>
    <property type="project" value="InterPro"/>
</dbReference>
<feature type="non-terminal residue" evidence="8">
    <location>
        <position position="616"/>
    </location>
</feature>
<keyword evidence="3" id="KW-0540">Nuclease</keyword>
<accession>A0A0B7MU12</accession>
<dbReference type="InterPro" id="IPR036397">
    <property type="entry name" value="RNaseH_sf"/>
</dbReference>
<evidence type="ECO:0000256" key="1">
    <source>
        <dbReference type="ARBA" id="ARBA00022679"/>
    </source>
</evidence>
<dbReference type="GO" id="GO:0016787">
    <property type="term" value="F:hydrolase activity"/>
    <property type="evidence" value="ECO:0007669"/>
    <property type="project" value="UniProtKB-KW"/>
</dbReference>
<dbReference type="GO" id="GO:0015074">
    <property type="term" value="P:DNA integration"/>
    <property type="evidence" value="ECO:0007669"/>
    <property type="project" value="InterPro"/>
</dbReference>
<reference evidence="8 9" key="1">
    <citation type="submission" date="2014-09" db="EMBL/GenBank/DDBJ databases">
        <authorList>
            <person name="Ellenberger Sabrina"/>
        </authorList>
    </citation>
    <scope>NUCLEOTIDE SEQUENCE [LARGE SCALE GENOMIC DNA]</scope>
    <source>
        <strain evidence="8 9">CBS 412.66</strain>
    </source>
</reference>
<dbReference type="PANTHER" id="PTHR37984">
    <property type="entry name" value="PROTEIN CBG26694"/>
    <property type="match status" value="1"/>
</dbReference>
<evidence type="ECO:0000256" key="6">
    <source>
        <dbReference type="ARBA" id="ARBA00022918"/>
    </source>
</evidence>
<dbReference type="PROSITE" id="PS50994">
    <property type="entry name" value="INTEGRASE"/>
    <property type="match status" value="1"/>
</dbReference>
<dbReference type="InterPro" id="IPR043502">
    <property type="entry name" value="DNA/RNA_pol_sf"/>
</dbReference>
<keyword evidence="1" id="KW-0808">Transferase</keyword>
<dbReference type="InterPro" id="IPR012337">
    <property type="entry name" value="RNaseH-like_sf"/>
</dbReference>
<gene>
    <name evidence="8" type="primary">PARPA_00001.1 scaffold 5</name>
</gene>
<organism evidence="8 9">
    <name type="scientific">Parasitella parasitica</name>
    <dbReference type="NCBI Taxonomy" id="35722"/>
    <lineage>
        <taxon>Eukaryota</taxon>
        <taxon>Fungi</taxon>
        <taxon>Fungi incertae sedis</taxon>
        <taxon>Mucoromycota</taxon>
        <taxon>Mucoromycotina</taxon>
        <taxon>Mucoromycetes</taxon>
        <taxon>Mucorales</taxon>
        <taxon>Mucorineae</taxon>
        <taxon>Mucoraceae</taxon>
        <taxon>Parasitella</taxon>
    </lineage>
</organism>
<dbReference type="Gene3D" id="3.30.420.10">
    <property type="entry name" value="Ribonuclease H-like superfamily/Ribonuclease H"/>
    <property type="match status" value="1"/>
</dbReference>
<dbReference type="SUPFAM" id="SSF56672">
    <property type="entry name" value="DNA/RNA polymerases"/>
    <property type="match status" value="1"/>
</dbReference>
<dbReference type="STRING" id="35722.A0A0B7MU12"/>
<keyword evidence="2" id="KW-0548">Nucleotidyltransferase</keyword>
<proteinExistence type="predicted"/>
<sequence>MLSKISAPIDSLRNEKNIKGKWTQLHTDRLQRIKQILMSSQILYAPDPSQPYFMQTDASVLGISACLFQKDEFGRIKHVAFISRSLSNAERNWSTNRRETAAIVYGFEKFKPLLWGHNNITVMCDHLALTYLFTSSTLNSTLQGYLEILGEYNFSVVHIKGMENILADRLSRLYPAITEDEDLADEYTQQIKRLEKAILLRRAKGNQITKQRKIYSKDPNLNVLAVKINSKEFLETTTDYVCPPEKDRNQIIQDAHKIGHFGMAAVVKLIHTYHGLHWNTIYNDVKEVLMSCKECQLHNVAKKGYNPAKSVVSYEPFDFISMDMIGPLPVTEKGNCYILVVVDICTKYIIARPAPNKQSDTIANLLASIYGDYGLAVNVTLSDNGREFKSNLSEYIYKSLNIGMIQSTPYYAQGNGHSENAVKIVSSTLRKMCGNDTRNWDNRLPIVQLAINMKVRDRTASTPFSLMFARQVNLNPKKLNKNNRKTLTLEELQKRAEIMNDIVFPAIQQRTDELAKVHRDKFNNKHYIIEDIPAGTPVMVRFADGRTNKLAPLYSGPYIVVRRTQAGTYVLKDDANELLHREYTPSELKIVSLDETALEEKVYEVEEIRDHRVLPD</sequence>
<keyword evidence="5" id="KW-0378">Hydrolase</keyword>
<dbReference type="EMBL" id="LN718626">
    <property type="protein sequence ID" value="CEP06770.1"/>
    <property type="molecule type" value="Genomic_DNA"/>
</dbReference>
<dbReference type="Pfam" id="PF00665">
    <property type="entry name" value="rve"/>
    <property type="match status" value="1"/>
</dbReference>
<keyword evidence="6" id="KW-0695">RNA-directed DNA polymerase</keyword>
<evidence type="ECO:0000259" key="7">
    <source>
        <dbReference type="PROSITE" id="PS50994"/>
    </source>
</evidence>
<evidence type="ECO:0000313" key="8">
    <source>
        <dbReference type="EMBL" id="CEP06770.1"/>
    </source>
</evidence>
<dbReference type="Pfam" id="PF17921">
    <property type="entry name" value="Integrase_H2C2"/>
    <property type="match status" value="1"/>
</dbReference>
<keyword evidence="4" id="KW-0255">Endonuclease</keyword>
<dbReference type="GO" id="GO:0005634">
    <property type="term" value="C:nucleus"/>
    <property type="evidence" value="ECO:0007669"/>
    <property type="project" value="UniProtKB-ARBA"/>
</dbReference>
<evidence type="ECO:0000256" key="5">
    <source>
        <dbReference type="ARBA" id="ARBA00022801"/>
    </source>
</evidence>
<protein>
    <recommendedName>
        <fullName evidence="7">Integrase catalytic domain-containing protein</fullName>
    </recommendedName>
</protein>
<dbReference type="Proteomes" id="UP000054107">
    <property type="component" value="Unassembled WGS sequence"/>
</dbReference>
<dbReference type="Pfam" id="PF17917">
    <property type="entry name" value="RT_RNaseH"/>
    <property type="match status" value="1"/>
</dbReference>
<dbReference type="Gene3D" id="1.10.340.70">
    <property type="match status" value="1"/>
</dbReference>
<evidence type="ECO:0000256" key="4">
    <source>
        <dbReference type="ARBA" id="ARBA00022759"/>
    </source>
</evidence>
<dbReference type="Gene3D" id="3.10.20.370">
    <property type="match status" value="1"/>
</dbReference>
<keyword evidence="9" id="KW-1185">Reference proteome</keyword>
<evidence type="ECO:0000313" key="9">
    <source>
        <dbReference type="Proteomes" id="UP000054107"/>
    </source>
</evidence>
<evidence type="ECO:0000256" key="3">
    <source>
        <dbReference type="ARBA" id="ARBA00022722"/>
    </source>
</evidence>
<dbReference type="SUPFAM" id="SSF53098">
    <property type="entry name" value="Ribonuclease H-like"/>
    <property type="match status" value="1"/>
</dbReference>
<dbReference type="InterPro" id="IPR050951">
    <property type="entry name" value="Retrovirus_Pol_polyprotein"/>
</dbReference>
<dbReference type="GO" id="GO:0004519">
    <property type="term" value="F:endonuclease activity"/>
    <property type="evidence" value="ECO:0007669"/>
    <property type="project" value="UniProtKB-KW"/>
</dbReference>
<evidence type="ECO:0000256" key="2">
    <source>
        <dbReference type="ARBA" id="ARBA00022695"/>
    </source>
</evidence>